<dbReference type="Proteomes" id="UP000281498">
    <property type="component" value="Unassembled WGS sequence"/>
</dbReference>
<dbReference type="AlphaFoldDB" id="A0A3A9KE53"/>
<comment type="caution">
    <text evidence="3">The sequence shown here is derived from an EMBL/GenBank/DDBJ whole genome shotgun (WGS) entry which is preliminary data.</text>
</comment>
<dbReference type="OrthoDB" id="9787435at2"/>
<dbReference type="InterPro" id="IPR020843">
    <property type="entry name" value="ER"/>
</dbReference>
<evidence type="ECO:0000259" key="2">
    <source>
        <dbReference type="SMART" id="SM00829"/>
    </source>
</evidence>
<dbReference type="PANTHER" id="PTHR45033">
    <property type="match status" value="1"/>
</dbReference>
<dbReference type="InterPro" id="IPR013154">
    <property type="entry name" value="ADH-like_N"/>
</dbReference>
<evidence type="ECO:0000313" key="3">
    <source>
        <dbReference type="EMBL" id="RKL68832.1"/>
    </source>
</evidence>
<organism evidence="3 4">
    <name type="scientific">Salipaludibacillus neizhouensis</name>
    <dbReference type="NCBI Taxonomy" id="885475"/>
    <lineage>
        <taxon>Bacteria</taxon>
        <taxon>Bacillati</taxon>
        <taxon>Bacillota</taxon>
        <taxon>Bacilli</taxon>
        <taxon>Bacillales</taxon>
        <taxon>Bacillaceae</taxon>
    </lineage>
</organism>
<dbReference type="InterPro" id="IPR013149">
    <property type="entry name" value="ADH-like_C"/>
</dbReference>
<evidence type="ECO:0000313" key="4">
    <source>
        <dbReference type="Proteomes" id="UP000281498"/>
    </source>
</evidence>
<evidence type="ECO:0000256" key="1">
    <source>
        <dbReference type="SAM" id="MobiDB-lite"/>
    </source>
</evidence>
<dbReference type="GO" id="GO:0016491">
    <property type="term" value="F:oxidoreductase activity"/>
    <property type="evidence" value="ECO:0007669"/>
    <property type="project" value="InterPro"/>
</dbReference>
<dbReference type="SMART" id="SM00829">
    <property type="entry name" value="PKS_ER"/>
    <property type="match status" value="1"/>
</dbReference>
<accession>A0A3A9KE53</accession>
<dbReference type="PANTHER" id="PTHR45033:SF3">
    <property type="entry name" value="DEHYDROGENASE, PUTATIVE (AFU_ORTHOLOGUE AFUA_2G13270)-RELATED"/>
    <property type="match status" value="1"/>
</dbReference>
<dbReference type="Pfam" id="PF08240">
    <property type="entry name" value="ADH_N"/>
    <property type="match status" value="1"/>
</dbReference>
<dbReference type="EMBL" id="PDOE01000001">
    <property type="protein sequence ID" value="RKL68832.1"/>
    <property type="molecule type" value="Genomic_DNA"/>
</dbReference>
<sequence>MKAFVHEGSKGLTGTSYRDMNEESPGRKEVKVRMKIAGLNHRDLSILEKREETDPPLIIGSDGAGIIDEVGDDVTSVSVGDEVIINPSLGWLDKSEAPPEGFQIVGLPGHGTFSESIVISENNIEPKPPHLSWEEAGVLSLGALTAYRALFTRANIDTGDTVLLPGIGGGVATLLLLFAKAAGARVIVTSRSNEKLEKALELGADVAIDSEGDWDESLHGEKADIVIETVGAATFNKSLNQLRRGGTIVTFGSSTGDDVTFNLRDFFYGQKNLLGSTMGSRAEFREMLHFIGKHEVKPVMDKTFPLADTKAAMERLKEAKQLGKIAIKIDN</sequence>
<dbReference type="Pfam" id="PF00107">
    <property type="entry name" value="ADH_zinc_N"/>
    <property type="match status" value="1"/>
</dbReference>
<dbReference type="SUPFAM" id="SSF50129">
    <property type="entry name" value="GroES-like"/>
    <property type="match status" value="1"/>
</dbReference>
<keyword evidence="4" id="KW-1185">Reference proteome</keyword>
<dbReference type="RefSeq" id="WP_110936528.1">
    <property type="nucleotide sequence ID" value="NZ_KZ614146.1"/>
</dbReference>
<dbReference type="InterPro" id="IPR036291">
    <property type="entry name" value="NAD(P)-bd_dom_sf"/>
</dbReference>
<name>A0A3A9KE53_9BACI</name>
<dbReference type="Gene3D" id="3.90.180.10">
    <property type="entry name" value="Medium-chain alcohol dehydrogenases, catalytic domain"/>
    <property type="match status" value="1"/>
</dbReference>
<protein>
    <submittedName>
        <fullName evidence="3">Alcohol dehydrogenase</fullName>
    </submittedName>
</protein>
<proteinExistence type="predicted"/>
<reference evidence="3 4" key="1">
    <citation type="submission" date="2017-10" db="EMBL/GenBank/DDBJ databases">
        <title>Bacillus sp. nov., a halophilic bacterium isolated from a Keqin Lake.</title>
        <authorList>
            <person name="Wang H."/>
        </authorList>
    </citation>
    <scope>NUCLEOTIDE SEQUENCE [LARGE SCALE GENOMIC DNA]</scope>
    <source>
        <strain evidence="3 4">KCTC 13187</strain>
    </source>
</reference>
<dbReference type="Gene3D" id="3.40.50.720">
    <property type="entry name" value="NAD(P)-binding Rossmann-like Domain"/>
    <property type="match status" value="1"/>
</dbReference>
<dbReference type="InterPro" id="IPR052711">
    <property type="entry name" value="Zinc_ADH-like"/>
</dbReference>
<feature type="compositionally biased region" description="Basic and acidic residues" evidence="1">
    <location>
        <begin position="19"/>
        <end position="29"/>
    </location>
</feature>
<feature type="domain" description="Enoyl reductase (ER)" evidence="2">
    <location>
        <begin position="11"/>
        <end position="327"/>
    </location>
</feature>
<feature type="region of interest" description="Disordered" evidence="1">
    <location>
        <begin position="1"/>
        <end position="29"/>
    </location>
</feature>
<gene>
    <name evidence="3" type="ORF">CR203_01965</name>
</gene>
<dbReference type="SUPFAM" id="SSF51735">
    <property type="entry name" value="NAD(P)-binding Rossmann-fold domains"/>
    <property type="match status" value="1"/>
</dbReference>
<dbReference type="InterPro" id="IPR011032">
    <property type="entry name" value="GroES-like_sf"/>
</dbReference>